<evidence type="ECO:0000313" key="1">
    <source>
        <dbReference type="EMBL" id="TNJ64366.1"/>
    </source>
</evidence>
<reference evidence="1 2" key="1">
    <citation type="submission" date="2019-05" db="EMBL/GenBank/DDBJ databases">
        <title>We sequenced the genome of Paenibacillus hemerocallicola KCTC 33185 for further insight into its adaptation and study the phylogeny of Paenibacillus.</title>
        <authorList>
            <person name="Narsing Rao M.P."/>
        </authorList>
    </citation>
    <scope>NUCLEOTIDE SEQUENCE [LARGE SCALE GENOMIC DNA]</scope>
    <source>
        <strain evidence="1 2">KCTC 33185</strain>
    </source>
</reference>
<protein>
    <submittedName>
        <fullName evidence="1">HAD family phosphatase</fullName>
    </submittedName>
</protein>
<dbReference type="PRINTS" id="PR00413">
    <property type="entry name" value="HADHALOGNASE"/>
</dbReference>
<dbReference type="OrthoDB" id="9797743at2"/>
<comment type="caution">
    <text evidence="1">The sequence shown here is derived from an EMBL/GenBank/DDBJ whole genome shotgun (WGS) entry which is preliminary data.</text>
</comment>
<dbReference type="InterPro" id="IPR041492">
    <property type="entry name" value="HAD_2"/>
</dbReference>
<keyword evidence="2" id="KW-1185">Reference proteome</keyword>
<dbReference type="Gene3D" id="3.40.50.1000">
    <property type="entry name" value="HAD superfamily/HAD-like"/>
    <property type="match status" value="1"/>
</dbReference>
<dbReference type="SFLD" id="SFLDS00003">
    <property type="entry name" value="Haloacid_Dehalogenase"/>
    <property type="match status" value="1"/>
</dbReference>
<dbReference type="PANTHER" id="PTHR18901:SF38">
    <property type="entry name" value="PSEUDOURIDINE-5'-PHOSPHATASE"/>
    <property type="match status" value="1"/>
</dbReference>
<dbReference type="InterPro" id="IPR006439">
    <property type="entry name" value="HAD-SF_hydro_IA"/>
</dbReference>
<gene>
    <name evidence="1" type="ORF">FE784_20575</name>
</gene>
<evidence type="ECO:0000313" key="2">
    <source>
        <dbReference type="Proteomes" id="UP000307943"/>
    </source>
</evidence>
<dbReference type="AlphaFoldDB" id="A0A5C4T6B2"/>
<dbReference type="InterPro" id="IPR023214">
    <property type="entry name" value="HAD_sf"/>
</dbReference>
<organism evidence="1 2">
    <name type="scientific">Paenibacillus hemerocallicola</name>
    <dbReference type="NCBI Taxonomy" id="1172614"/>
    <lineage>
        <taxon>Bacteria</taxon>
        <taxon>Bacillati</taxon>
        <taxon>Bacillota</taxon>
        <taxon>Bacilli</taxon>
        <taxon>Bacillales</taxon>
        <taxon>Paenibacillaceae</taxon>
        <taxon>Paenibacillus</taxon>
    </lineage>
</organism>
<dbReference type="InterPro" id="IPR036412">
    <property type="entry name" value="HAD-like_sf"/>
</dbReference>
<sequence>MTKGIIFDFDGVILDTETIDYKVMCQIYEEYGAVLPLDMWARRVGGHKNNFDPYEYLISCTQNNLNKNDLKKYKKAKYEQCMANERLLPGVLSCLQSAKRMNIPVSIASSSPRKRIVELLGKFNIIDYFAYIVSSEDVVNVKPHPDLYLKAVSLMNLEPFDVIAIEDSPAGARAAKDADIYCIIVPNEMTRRFTFQNVDLQLNSLQEMELPDLLNYVNIVKGR</sequence>
<accession>A0A5C4T6B2</accession>
<name>A0A5C4T6B2_9BACL</name>
<dbReference type="PANTHER" id="PTHR18901">
    <property type="entry name" value="2-DEOXYGLUCOSE-6-PHOSPHATE PHOSPHATASE 2"/>
    <property type="match status" value="1"/>
</dbReference>
<dbReference type="NCBIfam" id="TIGR01509">
    <property type="entry name" value="HAD-SF-IA-v3"/>
    <property type="match status" value="1"/>
</dbReference>
<dbReference type="Pfam" id="PF13419">
    <property type="entry name" value="HAD_2"/>
    <property type="match status" value="1"/>
</dbReference>
<dbReference type="SUPFAM" id="SSF56784">
    <property type="entry name" value="HAD-like"/>
    <property type="match status" value="1"/>
</dbReference>
<dbReference type="EMBL" id="VDCQ01000030">
    <property type="protein sequence ID" value="TNJ64366.1"/>
    <property type="molecule type" value="Genomic_DNA"/>
</dbReference>
<dbReference type="Gene3D" id="1.10.150.240">
    <property type="entry name" value="Putative phosphatase, domain 2"/>
    <property type="match status" value="1"/>
</dbReference>
<proteinExistence type="predicted"/>
<dbReference type="Proteomes" id="UP000307943">
    <property type="component" value="Unassembled WGS sequence"/>
</dbReference>
<dbReference type="SFLD" id="SFLDG01129">
    <property type="entry name" value="C1.5:_HAD__Beta-PGM__Phosphata"/>
    <property type="match status" value="1"/>
</dbReference>
<dbReference type="InterPro" id="IPR023198">
    <property type="entry name" value="PGP-like_dom2"/>
</dbReference>
<dbReference type="RefSeq" id="WP_139604112.1">
    <property type="nucleotide sequence ID" value="NZ_VDCQ01000030.1"/>
</dbReference>